<protein>
    <submittedName>
        <fullName evidence="2">Type II toxin-antitoxin system toxin SpoIISA</fullName>
    </submittedName>
</protein>
<dbReference type="EMBL" id="QPJD01000004">
    <property type="protein sequence ID" value="RCW49542.1"/>
    <property type="molecule type" value="Genomic_DNA"/>
</dbReference>
<dbReference type="GO" id="GO:0016020">
    <property type="term" value="C:membrane"/>
    <property type="evidence" value="ECO:0007669"/>
    <property type="project" value="InterPro"/>
</dbReference>
<keyword evidence="1" id="KW-0812">Transmembrane</keyword>
<gene>
    <name evidence="2" type="ORF">DFP97_104200</name>
</gene>
<sequence>MELHKKGTNAYFGFFFTSIIVYLFYSIYQFRKDAEKFSDDIWRIRKVFYVLFLTLTGIGVVAGYVDFRDWKILLQLTAFVVFIDLAVFQTPSITKIWSAEFQHRAKIEKTIEVNVDFINSTAIKLQAFSDVIKQTADYFEPKTDIPQNWNAYQRELKQFLSLYTSQFRFRLEMFHFRIGSDETETKQHIGRALSQLETLFLYELDDAPDKDNQPGFRTQVVDKLTSGIGTSLETDKLIVIPIFQNRSLLIGIRTSEGSRVDEVDITNIVNLSRIFHWYMT</sequence>
<reference evidence="2 3" key="1">
    <citation type="submission" date="2018-07" db="EMBL/GenBank/DDBJ databases">
        <title>Genomic Encyclopedia of Type Strains, Phase III (KMG-III): the genomes of soil and plant-associated and newly described type strains.</title>
        <authorList>
            <person name="Whitman W."/>
        </authorList>
    </citation>
    <scope>NUCLEOTIDE SEQUENCE [LARGE SCALE GENOMIC DNA]</scope>
    <source>
        <strain evidence="2 3">CECT 7506</strain>
    </source>
</reference>
<dbReference type="Proteomes" id="UP000252415">
    <property type="component" value="Unassembled WGS sequence"/>
</dbReference>
<evidence type="ECO:0000313" key="2">
    <source>
        <dbReference type="EMBL" id="RCW49542.1"/>
    </source>
</evidence>
<dbReference type="RefSeq" id="WP_114379452.1">
    <property type="nucleotide sequence ID" value="NZ_QPJD01000004.1"/>
</dbReference>
<dbReference type="OrthoDB" id="2852651at2"/>
<feature type="transmembrane region" description="Helical" evidence="1">
    <location>
        <begin position="48"/>
        <end position="65"/>
    </location>
</feature>
<evidence type="ECO:0000313" key="3">
    <source>
        <dbReference type="Proteomes" id="UP000252415"/>
    </source>
</evidence>
<name>A0A368W9T4_9BACL</name>
<evidence type="ECO:0000256" key="1">
    <source>
        <dbReference type="SAM" id="Phobius"/>
    </source>
</evidence>
<proteinExistence type="predicted"/>
<dbReference type="AlphaFoldDB" id="A0A368W9T4"/>
<organism evidence="2 3">
    <name type="scientific">Paenibacillus prosopidis</name>
    <dbReference type="NCBI Taxonomy" id="630520"/>
    <lineage>
        <taxon>Bacteria</taxon>
        <taxon>Bacillati</taxon>
        <taxon>Bacillota</taxon>
        <taxon>Bacilli</taxon>
        <taxon>Bacillales</taxon>
        <taxon>Paenibacillaceae</taxon>
        <taxon>Paenibacillus</taxon>
    </lineage>
</organism>
<comment type="caution">
    <text evidence="2">The sequence shown here is derived from an EMBL/GenBank/DDBJ whole genome shotgun (WGS) entry which is preliminary data.</text>
</comment>
<feature type="transmembrane region" description="Helical" evidence="1">
    <location>
        <begin position="12"/>
        <end position="28"/>
    </location>
</feature>
<dbReference type="Pfam" id="PF14171">
    <property type="entry name" value="SpoIISA_toxin"/>
    <property type="match status" value="1"/>
</dbReference>
<keyword evidence="3" id="KW-1185">Reference proteome</keyword>
<dbReference type="InterPro" id="IPR025940">
    <property type="entry name" value="SpoIISA_toxin"/>
</dbReference>
<keyword evidence="1" id="KW-1133">Transmembrane helix</keyword>
<accession>A0A368W9T4</accession>
<keyword evidence="1" id="KW-0472">Membrane</keyword>